<comment type="similarity">
    <text evidence="2">Belongs to the YkuD family.</text>
</comment>
<feature type="active site" description="Nucleophile" evidence="7">
    <location>
        <position position="147"/>
    </location>
</feature>
<keyword evidence="8" id="KW-0732">Signal</keyword>
<feature type="domain" description="L,D-TPase catalytic" evidence="9">
    <location>
        <begin position="62"/>
        <end position="171"/>
    </location>
</feature>
<dbReference type="InterPro" id="IPR050979">
    <property type="entry name" value="LD-transpeptidase"/>
</dbReference>
<reference evidence="10" key="1">
    <citation type="submission" date="2021-12" db="EMBL/GenBank/DDBJ databases">
        <authorList>
            <person name="Ulrich A."/>
        </authorList>
    </citation>
    <scope>NUCLEOTIDE SEQUENCE</scope>
    <source>
        <strain evidence="10">A1P009</strain>
    </source>
</reference>
<name>A0ABS8UDR6_9GAMM</name>
<dbReference type="PROSITE" id="PS52029">
    <property type="entry name" value="LD_TPASE"/>
    <property type="match status" value="1"/>
</dbReference>
<proteinExistence type="inferred from homology"/>
<organism evidence="10 11">
    <name type="scientific">Luteimonas fraxinea</name>
    <dbReference type="NCBI Taxonomy" id="2901869"/>
    <lineage>
        <taxon>Bacteria</taxon>
        <taxon>Pseudomonadati</taxon>
        <taxon>Pseudomonadota</taxon>
        <taxon>Gammaproteobacteria</taxon>
        <taxon>Lysobacterales</taxon>
        <taxon>Lysobacteraceae</taxon>
        <taxon>Luteimonas</taxon>
    </lineage>
</organism>
<evidence type="ECO:0000256" key="7">
    <source>
        <dbReference type="PROSITE-ProRule" id="PRU01373"/>
    </source>
</evidence>
<dbReference type="CDD" id="cd16913">
    <property type="entry name" value="YkuD_like"/>
    <property type="match status" value="1"/>
</dbReference>
<evidence type="ECO:0000313" key="10">
    <source>
        <dbReference type="EMBL" id="MCD9097199.1"/>
    </source>
</evidence>
<dbReference type="InterPro" id="IPR016915">
    <property type="entry name" value="UCP029342"/>
</dbReference>
<dbReference type="Gene3D" id="2.40.440.10">
    <property type="entry name" value="L,D-transpeptidase catalytic domain-like"/>
    <property type="match status" value="1"/>
</dbReference>
<evidence type="ECO:0000256" key="5">
    <source>
        <dbReference type="ARBA" id="ARBA00022984"/>
    </source>
</evidence>
<dbReference type="EMBL" id="JAJQKU010000003">
    <property type="protein sequence ID" value="MCD9097199.1"/>
    <property type="molecule type" value="Genomic_DNA"/>
</dbReference>
<dbReference type="InterPro" id="IPR005490">
    <property type="entry name" value="LD_TPept_cat_dom"/>
</dbReference>
<comment type="caution">
    <text evidence="10">The sequence shown here is derived from an EMBL/GenBank/DDBJ whole genome shotgun (WGS) entry which is preliminary data.</text>
</comment>
<feature type="signal peptide" evidence="8">
    <location>
        <begin position="1"/>
        <end position="23"/>
    </location>
</feature>
<keyword evidence="6 7" id="KW-0961">Cell wall biogenesis/degradation</keyword>
<gene>
    <name evidence="10" type="ORF">LTT95_09655</name>
</gene>
<feature type="active site" description="Proton donor/acceptor" evidence="7">
    <location>
        <position position="134"/>
    </location>
</feature>
<evidence type="ECO:0000256" key="6">
    <source>
        <dbReference type="ARBA" id="ARBA00023316"/>
    </source>
</evidence>
<evidence type="ECO:0000259" key="9">
    <source>
        <dbReference type="PROSITE" id="PS52029"/>
    </source>
</evidence>
<dbReference type="PANTHER" id="PTHR30582">
    <property type="entry name" value="L,D-TRANSPEPTIDASE"/>
    <property type="match status" value="1"/>
</dbReference>
<comment type="pathway">
    <text evidence="1 7">Cell wall biogenesis; peptidoglycan biosynthesis.</text>
</comment>
<evidence type="ECO:0000256" key="2">
    <source>
        <dbReference type="ARBA" id="ARBA00005992"/>
    </source>
</evidence>
<protein>
    <submittedName>
        <fullName evidence="10">L,D-transpeptidase</fullName>
    </submittedName>
</protein>
<accession>A0ABS8UDR6</accession>
<feature type="chain" id="PRO_5045328829" evidence="8">
    <location>
        <begin position="24"/>
        <end position="351"/>
    </location>
</feature>
<dbReference type="PIRSF" id="PIRSF029342">
    <property type="entry name" value="UCP029342_ErfK/YbiS/YcfS/YnhG"/>
    <property type="match status" value="1"/>
</dbReference>
<dbReference type="InterPro" id="IPR038063">
    <property type="entry name" value="Transpep_catalytic_dom"/>
</dbReference>
<sequence>MSIRRVWLLCWLCLLCASFAAGAATAVPSWGAPQSSAVDTPPEALKPGAWIWAGDDPALGPMVMVVSLDEQRGYVYRNGLRIAVTTVSTGKPGHATPTGVFTILQKDRDHHSNKYNNAAMPYQERLTWDGVALHAGGLPGYPESHGCVHLPTEFARRLFGATTLGMTVVIAEDGHASADAVHPGLLAPVDPTSGASIAALPLDDGQPWRWTADDATTGPLSLVLSRSDQRLIALADGREVGRARIVVPPSTAPRGTHVYVMGAGTLPVHVDGVPDGELPQWQSIAVPGREADAGQTLDPALLAGVQVPPGFVERVLPRLRPGTVLVATDAHVLPETTGRGQRVLDALPPEH</sequence>
<dbReference type="SUPFAM" id="SSF141523">
    <property type="entry name" value="L,D-transpeptidase catalytic domain-like"/>
    <property type="match status" value="1"/>
</dbReference>
<evidence type="ECO:0000256" key="1">
    <source>
        <dbReference type="ARBA" id="ARBA00004752"/>
    </source>
</evidence>
<evidence type="ECO:0000256" key="8">
    <source>
        <dbReference type="SAM" id="SignalP"/>
    </source>
</evidence>
<dbReference type="Proteomes" id="UP001430360">
    <property type="component" value="Unassembled WGS sequence"/>
</dbReference>
<keyword evidence="5 7" id="KW-0573">Peptidoglycan synthesis</keyword>
<keyword evidence="11" id="KW-1185">Reference proteome</keyword>
<evidence type="ECO:0000256" key="3">
    <source>
        <dbReference type="ARBA" id="ARBA00022679"/>
    </source>
</evidence>
<reference evidence="10" key="2">
    <citation type="journal article" date="2022" name="Syst. Appl. Microbiol.">
        <title>Physiological and genomic characterisation of Luteimonas fraxinea sp. nov., a bacterial species associated with trees tolerant to ash dieback.</title>
        <authorList>
            <person name="Ulrich K."/>
            <person name="Becker R."/>
            <person name="Behrendt U."/>
            <person name="Kube M."/>
            <person name="Schneck V."/>
            <person name="Ulrich A."/>
        </authorList>
    </citation>
    <scope>NUCLEOTIDE SEQUENCE</scope>
    <source>
        <strain evidence="10">A1P009</strain>
    </source>
</reference>
<evidence type="ECO:0000313" key="11">
    <source>
        <dbReference type="Proteomes" id="UP001430360"/>
    </source>
</evidence>
<dbReference type="PANTHER" id="PTHR30582:SF2">
    <property type="entry name" value="L,D-TRANSPEPTIDASE YCIB-RELATED"/>
    <property type="match status" value="1"/>
</dbReference>
<dbReference type="NCBIfam" id="NF004785">
    <property type="entry name" value="PRK06132.1-2"/>
    <property type="match status" value="1"/>
</dbReference>
<evidence type="ECO:0000256" key="4">
    <source>
        <dbReference type="ARBA" id="ARBA00022960"/>
    </source>
</evidence>
<keyword evidence="4 7" id="KW-0133">Cell shape</keyword>
<dbReference type="Pfam" id="PF03734">
    <property type="entry name" value="YkuD"/>
    <property type="match status" value="1"/>
</dbReference>
<keyword evidence="3" id="KW-0808">Transferase</keyword>
<dbReference type="RefSeq" id="WP_232136200.1">
    <property type="nucleotide sequence ID" value="NZ_CP089507.1"/>
</dbReference>